<evidence type="ECO:0000313" key="2">
    <source>
        <dbReference type="EMBL" id="KAI9557143.1"/>
    </source>
</evidence>
<keyword evidence="3" id="KW-1185">Reference proteome</keyword>
<proteinExistence type="predicted"/>
<protein>
    <submittedName>
        <fullName evidence="2">Uncharacterized protein</fullName>
    </submittedName>
</protein>
<feature type="region of interest" description="Disordered" evidence="1">
    <location>
        <begin position="240"/>
        <end position="298"/>
    </location>
</feature>
<evidence type="ECO:0000256" key="1">
    <source>
        <dbReference type="SAM" id="MobiDB-lite"/>
    </source>
</evidence>
<name>A0AAD5PTG4_9CRUS</name>
<reference evidence="2 3" key="1">
    <citation type="submission" date="2022-05" db="EMBL/GenBank/DDBJ databases">
        <title>A multi-omics perspective on studying reproductive biology in Daphnia sinensis.</title>
        <authorList>
            <person name="Jia J."/>
        </authorList>
    </citation>
    <scope>NUCLEOTIDE SEQUENCE [LARGE SCALE GENOMIC DNA]</scope>
    <source>
        <strain evidence="2 3">WSL</strain>
    </source>
</reference>
<comment type="caution">
    <text evidence="2">The sequence shown here is derived from an EMBL/GenBank/DDBJ whole genome shotgun (WGS) entry which is preliminary data.</text>
</comment>
<evidence type="ECO:0000313" key="3">
    <source>
        <dbReference type="Proteomes" id="UP000820818"/>
    </source>
</evidence>
<organism evidence="2 3">
    <name type="scientific">Daphnia sinensis</name>
    <dbReference type="NCBI Taxonomy" id="1820382"/>
    <lineage>
        <taxon>Eukaryota</taxon>
        <taxon>Metazoa</taxon>
        <taxon>Ecdysozoa</taxon>
        <taxon>Arthropoda</taxon>
        <taxon>Crustacea</taxon>
        <taxon>Branchiopoda</taxon>
        <taxon>Diplostraca</taxon>
        <taxon>Cladocera</taxon>
        <taxon>Anomopoda</taxon>
        <taxon>Daphniidae</taxon>
        <taxon>Daphnia</taxon>
        <taxon>Daphnia similis group</taxon>
    </lineage>
</organism>
<gene>
    <name evidence="2" type="ORF">GHT06_016950</name>
</gene>
<sequence length="332" mass="36170">MEASLEHIADDLIQHARIVSDGVGIAGDRLATTEREQPVAHMHGQEPEEDMELPQGAQLPAVFLGKLAHPTSDRGGPAVQVLQSLRDTLSSGSAPSEGIDSNGGGAPDFASGAFNLRLSLPLLNNVELPASDDGILEALRQQRDVYQNIRHSQAFLNERLASSPVAMAEFFRLLTNSIFIILVGLKPEGLARYTPELPSRKPGLFGLPLASFGVVEKQARETPHCHAIVWGGLPPSLLQSRAAHRPRGRHHASWPHLPPPASHPVRHHPPPATSPPTRETTSVPVQASEGVPRHGHHRRGLLRHPEDAGHFCWEAWRLATLLLLLLNRWPLS</sequence>
<feature type="compositionally biased region" description="Basic residues" evidence="1">
    <location>
        <begin position="242"/>
        <end position="253"/>
    </location>
</feature>
<dbReference type="AlphaFoldDB" id="A0AAD5PTG4"/>
<feature type="compositionally biased region" description="Polar residues" evidence="1">
    <location>
        <begin position="275"/>
        <end position="285"/>
    </location>
</feature>
<dbReference type="Proteomes" id="UP000820818">
    <property type="component" value="Linkage Group LG6"/>
</dbReference>
<accession>A0AAD5PTG4</accession>
<dbReference type="EMBL" id="WJBH02000006">
    <property type="protein sequence ID" value="KAI9557143.1"/>
    <property type="molecule type" value="Genomic_DNA"/>
</dbReference>